<dbReference type="AlphaFoldDB" id="A0A0K0FSD4"/>
<reference evidence="2" key="1">
    <citation type="submission" date="2014-07" db="EMBL/GenBank/DDBJ databases">
        <authorList>
            <person name="Martin A.A"/>
            <person name="De Silva N."/>
        </authorList>
    </citation>
    <scope>NUCLEOTIDE SEQUENCE</scope>
</reference>
<feature type="domain" description="F-box" evidence="1">
    <location>
        <begin position="5"/>
        <end position="49"/>
    </location>
</feature>
<reference evidence="3" key="2">
    <citation type="submission" date="2015-08" db="UniProtKB">
        <authorList>
            <consortium name="WormBaseParasite"/>
        </authorList>
    </citation>
    <scope>IDENTIFICATION</scope>
</reference>
<evidence type="ECO:0000313" key="3">
    <source>
        <dbReference type="WBParaSite" id="SVE_1332800.1"/>
    </source>
</evidence>
<dbReference type="PROSITE" id="PS50181">
    <property type="entry name" value="FBOX"/>
    <property type="match status" value="1"/>
</dbReference>
<keyword evidence="2" id="KW-1185">Reference proteome</keyword>
<organism evidence="2 3">
    <name type="scientific">Strongyloides venezuelensis</name>
    <name type="common">Threadworm</name>
    <dbReference type="NCBI Taxonomy" id="75913"/>
    <lineage>
        <taxon>Eukaryota</taxon>
        <taxon>Metazoa</taxon>
        <taxon>Ecdysozoa</taxon>
        <taxon>Nematoda</taxon>
        <taxon>Chromadorea</taxon>
        <taxon>Rhabditida</taxon>
        <taxon>Tylenchina</taxon>
        <taxon>Panagrolaimomorpha</taxon>
        <taxon>Strongyloidoidea</taxon>
        <taxon>Strongyloididae</taxon>
        <taxon>Strongyloides</taxon>
    </lineage>
</organism>
<dbReference type="Proteomes" id="UP000035680">
    <property type="component" value="Unassembled WGS sequence"/>
</dbReference>
<dbReference type="SUPFAM" id="SSF81383">
    <property type="entry name" value="F-box domain"/>
    <property type="match status" value="1"/>
</dbReference>
<dbReference type="WBParaSite" id="SVE_1332800.1">
    <property type="protein sequence ID" value="SVE_1332800.1"/>
    <property type="gene ID" value="SVE_1332800"/>
</dbReference>
<evidence type="ECO:0000313" key="2">
    <source>
        <dbReference type="Proteomes" id="UP000035680"/>
    </source>
</evidence>
<dbReference type="InterPro" id="IPR036047">
    <property type="entry name" value="F-box-like_dom_sf"/>
</dbReference>
<dbReference type="InterPro" id="IPR001810">
    <property type="entry name" value="F-box_dom"/>
</dbReference>
<proteinExistence type="predicted"/>
<sequence length="318" mass="37009">MDKPAMDLLSLPDDFKLQILKKLDWKSLKDLKLVCRDLYFLIEQNVQSLDRPKVHTLSIGYDEIKVYRIGYSLMIDESIFLDAPTKRVEFNNDGEYENFLKSMDFTKIKVFSLYNVSKRGSIRIHKDLHSHEHYSSTCTVFAKLPKGKSRFETFFTIILTNKKLVIPYNCDLLRIQSLRRLGIFEGNKTSLVIKKIIMDILTGNPKLEYKSARTDNSKPLYIQITNQLFKLGLLNPENACVRKGFKLYFGGISKFDVLKQEFYRKFFGKIKFRDDLVVKDNGEGYSIMNSMACSKCDTEHKNFLFYSKSCGSLHIGFH</sequence>
<name>A0A0K0FSD4_STRVS</name>
<accession>A0A0K0FSD4</accession>
<protein>
    <submittedName>
        <fullName evidence="3">F-box domain-containing protein</fullName>
    </submittedName>
</protein>
<evidence type="ECO:0000259" key="1">
    <source>
        <dbReference type="PROSITE" id="PS50181"/>
    </source>
</evidence>